<dbReference type="Proteomes" id="UP000612808">
    <property type="component" value="Unassembled WGS sequence"/>
</dbReference>
<feature type="compositionally biased region" description="Acidic residues" evidence="1">
    <location>
        <begin position="238"/>
        <end position="247"/>
    </location>
</feature>
<evidence type="ECO:0000313" key="3">
    <source>
        <dbReference type="Proteomes" id="UP000612808"/>
    </source>
</evidence>
<dbReference type="Gene3D" id="6.10.250.660">
    <property type="match status" value="1"/>
</dbReference>
<proteinExistence type="predicted"/>
<evidence type="ECO:0000313" key="2">
    <source>
        <dbReference type="EMBL" id="GID09738.1"/>
    </source>
</evidence>
<accession>A0A8J3J797</accession>
<gene>
    <name evidence="2" type="ORF">Aru02nite_06270</name>
</gene>
<dbReference type="EMBL" id="BOMB01000003">
    <property type="protein sequence ID" value="GID09738.1"/>
    <property type="molecule type" value="Genomic_DNA"/>
</dbReference>
<keyword evidence="3" id="KW-1185">Reference proteome</keyword>
<comment type="caution">
    <text evidence="2">The sequence shown here is derived from an EMBL/GenBank/DDBJ whole genome shotgun (WGS) entry which is preliminary data.</text>
</comment>
<organism evidence="2 3">
    <name type="scientific">Actinocatenispora rupis</name>
    <dbReference type="NCBI Taxonomy" id="519421"/>
    <lineage>
        <taxon>Bacteria</taxon>
        <taxon>Bacillati</taxon>
        <taxon>Actinomycetota</taxon>
        <taxon>Actinomycetes</taxon>
        <taxon>Micromonosporales</taxon>
        <taxon>Micromonosporaceae</taxon>
        <taxon>Actinocatenispora</taxon>
    </lineage>
</organism>
<feature type="region of interest" description="Disordered" evidence="1">
    <location>
        <begin position="234"/>
        <end position="276"/>
    </location>
</feature>
<reference evidence="2" key="1">
    <citation type="submission" date="2021-01" db="EMBL/GenBank/DDBJ databases">
        <title>Whole genome shotgun sequence of Actinocatenispora rupis NBRC 107355.</title>
        <authorList>
            <person name="Komaki H."/>
            <person name="Tamura T."/>
        </authorList>
    </citation>
    <scope>NUCLEOTIDE SEQUENCE</scope>
    <source>
        <strain evidence="2">NBRC 107355</strain>
    </source>
</reference>
<name>A0A8J3J797_9ACTN</name>
<dbReference type="AlphaFoldDB" id="A0A8J3J797"/>
<evidence type="ECO:0000256" key="1">
    <source>
        <dbReference type="SAM" id="MobiDB-lite"/>
    </source>
</evidence>
<protein>
    <recommendedName>
        <fullName evidence="4">DivIVA domain-containing protein</fullName>
    </recommendedName>
</protein>
<feature type="region of interest" description="Disordered" evidence="1">
    <location>
        <begin position="128"/>
        <end position="169"/>
    </location>
</feature>
<sequence>MGIRRDFSDHEVALRDTGFRPEAAFDTAVRGYDRDQVRRYADRVERTLTELAVRQGRAQARERELMTQIAELRADMIAQDRDEQVNRLTPAQYLGGRMEQLLAESEQLSAGVLEDAHTEAERIRAAARDDAEAARAAAHQDAEAARTAARNDAEATRTAARNDAESMRTAAAEDAKVAVADAQHRAGRIVDEARQEAARILGLARERYDKAAAVRHAVHEEIVEVLRTVSQLAGPAEEPVETGEDAAEPLWLVNNAPRPRRPDDVQARPAGVPAAD</sequence>
<evidence type="ECO:0008006" key="4">
    <source>
        <dbReference type="Google" id="ProtNLM"/>
    </source>
</evidence>